<feature type="region of interest" description="Disordered" evidence="2">
    <location>
        <begin position="312"/>
        <end position="334"/>
    </location>
</feature>
<protein>
    <submittedName>
        <fullName evidence="3">Uncharacterized protein</fullName>
    </submittedName>
</protein>
<feature type="region of interest" description="Disordered" evidence="2">
    <location>
        <begin position="32"/>
        <end position="65"/>
    </location>
</feature>
<feature type="non-terminal residue" evidence="3">
    <location>
        <position position="529"/>
    </location>
</feature>
<feature type="coiled-coil region" evidence="1">
    <location>
        <begin position="195"/>
        <end position="280"/>
    </location>
</feature>
<keyword evidence="4" id="KW-1185">Reference proteome</keyword>
<gene>
    <name evidence="3" type="ORF">RFI_22546</name>
</gene>
<evidence type="ECO:0000256" key="1">
    <source>
        <dbReference type="SAM" id="Coils"/>
    </source>
</evidence>
<feature type="non-terminal residue" evidence="3">
    <location>
        <position position="1"/>
    </location>
</feature>
<dbReference type="EMBL" id="ASPP01019737">
    <property type="protein sequence ID" value="ETO14822.1"/>
    <property type="molecule type" value="Genomic_DNA"/>
</dbReference>
<comment type="caution">
    <text evidence="3">The sequence shown here is derived from an EMBL/GenBank/DDBJ whole genome shotgun (WGS) entry which is preliminary data.</text>
</comment>
<sequence length="529" mass="58503">VFGDVTSDLPTSFSPKGQMYFLETGAKQRGYSGQPLQPLPMTKKVLSGSSSTPLEMGAKTDTSSSFAQPIGKSKSKFLTCLFLFDWLTTITSSNQSKKKKKKHLFVTPLFFFFCLVSFQRPRTDQPKKAPISNMVTEKTSSADVKMESGEVSEANLRTSTATTATITQGTETGTGKTETNESMLETRFYESKQENERLTAEMMRHQRAKVQHKLKIEALQRRERELEEMLRLQSSDENIATNNKRMEALQNEHKNLLEIIRDLKAEIQHAQKEMSIEYNRLSGLHRLVNSKEDRKLQSRSAYLDAKAKLDMITQPPSSLPPLSSSSSSSSLSLSLSNIKPPMGLTKRHVSVPVKSAVEVSNSNSNTRKRKAIDKVDSLEPLQDHSSLVVKTESCDDINIQAITGQHTKRRRLNSSQETEKTMITVKMETGEDVSAITMPPSLTNTSTSTGANTSINVSANVNANVNANVSANAKSDGDGLELVIDDAVVDRLEKSNSNDDIGDNLGAIGPMHDMVGREMMRRIGPLARH</sequence>
<name>X6MN13_RETFI</name>
<proteinExistence type="predicted"/>
<organism evidence="3 4">
    <name type="scientific">Reticulomyxa filosa</name>
    <dbReference type="NCBI Taxonomy" id="46433"/>
    <lineage>
        <taxon>Eukaryota</taxon>
        <taxon>Sar</taxon>
        <taxon>Rhizaria</taxon>
        <taxon>Retaria</taxon>
        <taxon>Foraminifera</taxon>
        <taxon>Monothalamids</taxon>
        <taxon>Reticulomyxidae</taxon>
        <taxon>Reticulomyxa</taxon>
    </lineage>
</organism>
<dbReference type="AlphaFoldDB" id="X6MN13"/>
<evidence type="ECO:0000256" key="2">
    <source>
        <dbReference type="SAM" id="MobiDB-lite"/>
    </source>
</evidence>
<reference evidence="3 4" key="1">
    <citation type="journal article" date="2013" name="Curr. Biol.">
        <title>The Genome of the Foraminiferan Reticulomyxa filosa.</title>
        <authorList>
            <person name="Glockner G."/>
            <person name="Hulsmann N."/>
            <person name="Schleicher M."/>
            <person name="Noegel A.A."/>
            <person name="Eichinger L."/>
            <person name="Gallinger C."/>
            <person name="Pawlowski J."/>
            <person name="Sierra R."/>
            <person name="Euteneuer U."/>
            <person name="Pillet L."/>
            <person name="Moustafa A."/>
            <person name="Platzer M."/>
            <person name="Groth M."/>
            <person name="Szafranski K."/>
            <person name="Schliwa M."/>
        </authorList>
    </citation>
    <scope>NUCLEOTIDE SEQUENCE [LARGE SCALE GENOMIC DNA]</scope>
</reference>
<keyword evidence="1" id="KW-0175">Coiled coil</keyword>
<evidence type="ECO:0000313" key="4">
    <source>
        <dbReference type="Proteomes" id="UP000023152"/>
    </source>
</evidence>
<dbReference type="Proteomes" id="UP000023152">
    <property type="component" value="Unassembled WGS sequence"/>
</dbReference>
<accession>X6MN13</accession>
<feature type="compositionally biased region" description="Low complexity" evidence="2">
    <location>
        <begin position="320"/>
        <end position="334"/>
    </location>
</feature>
<evidence type="ECO:0000313" key="3">
    <source>
        <dbReference type="EMBL" id="ETO14822.1"/>
    </source>
</evidence>